<sequence length="162" mass="18591">MIFYFSIDWGPSVTAGRNSERLGRPGNVWRWLPPLPGMLKCIVDAARRFRITRWALLPLFGTVKDISDLNSELTIYKAALRNGGLAIVAPNPSVDVPKSKEFKGTKSVRDMNNFLWGTEQYFYAKGIIDDAIKEEFQSEFNVQFYPKYAEDEAQEKLYQLTQ</sequence>
<comment type="caution">
    <text evidence="1">The sequence shown here is derived from an EMBL/GenBank/DDBJ whole genome shotgun (WGS) entry which is preliminary data.</text>
</comment>
<evidence type="ECO:0000313" key="1">
    <source>
        <dbReference type="EMBL" id="KAH1057007.1"/>
    </source>
</evidence>
<dbReference type="Proteomes" id="UP000828251">
    <property type="component" value="Unassembled WGS sequence"/>
</dbReference>
<dbReference type="OrthoDB" id="996639at2759"/>
<reference evidence="1 2" key="1">
    <citation type="journal article" date="2021" name="Plant Biotechnol. J.">
        <title>Multi-omics assisted identification of the key and species-specific regulatory components of drought-tolerant mechanisms in Gossypium stocksii.</title>
        <authorList>
            <person name="Yu D."/>
            <person name="Ke L."/>
            <person name="Zhang D."/>
            <person name="Wu Y."/>
            <person name="Sun Y."/>
            <person name="Mei J."/>
            <person name="Sun J."/>
            <person name="Sun Y."/>
        </authorList>
    </citation>
    <scope>NUCLEOTIDE SEQUENCE [LARGE SCALE GENOMIC DNA]</scope>
    <source>
        <strain evidence="2">cv. E1</strain>
        <tissue evidence="1">Leaf</tissue>
    </source>
</reference>
<evidence type="ECO:0000313" key="2">
    <source>
        <dbReference type="Proteomes" id="UP000828251"/>
    </source>
</evidence>
<organism evidence="1 2">
    <name type="scientific">Gossypium stocksii</name>
    <dbReference type="NCBI Taxonomy" id="47602"/>
    <lineage>
        <taxon>Eukaryota</taxon>
        <taxon>Viridiplantae</taxon>
        <taxon>Streptophyta</taxon>
        <taxon>Embryophyta</taxon>
        <taxon>Tracheophyta</taxon>
        <taxon>Spermatophyta</taxon>
        <taxon>Magnoliopsida</taxon>
        <taxon>eudicotyledons</taxon>
        <taxon>Gunneridae</taxon>
        <taxon>Pentapetalae</taxon>
        <taxon>rosids</taxon>
        <taxon>malvids</taxon>
        <taxon>Malvales</taxon>
        <taxon>Malvaceae</taxon>
        <taxon>Malvoideae</taxon>
        <taxon>Gossypium</taxon>
    </lineage>
</organism>
<proteinExistence type="predicted"/>
<protein>
    <submittedName>
        <fullName evidence="1">Uncharacterized protein</fullName>
    </submittedName>
</protein>
<accession>A0A9D3ZR51</accession>
<dbReference type="EMBL" id="JAIQCV010000010">
    <property type="protein sequence ID" value="KAH1057007.1"/>
    <property type="molecule type" value="Genomic_DNA"/>
</dbReference>
<name>A0A9D3ZR51_9ROSI</name>
<dbReference type="AlphaFoldDB" id="A0A9D3ZR51"/>
<gene>
    <name evidence="1" type="ORF">J1N35_035072</name>
</gene>
<keyword evidence="2" id="KW-1185">Reference proteome</keyword>